<gene>
    <name evidence="3" type="ORF">CUS_7322</name>
</gene>
<dbReference type="RefSeq" id="WP_002847038.1">
    <property type="nucleotide sequence ID" value="NZ_ADKM02000018.1"/>
</dbReference>
<evidence type="ECO:0000259" key="2">
    <source>
        <dbReference type="PROSITE" id="PS50943"/>
    </source>
</evidence>
<dbReference type="InterPro" id="IPR010982">
    <property type="entry name" value="Lambda_DNA-bd_dom_sf"/>
</dbReference>
<keyword evidence="1 3" id="KW-0238">DNA-binding</keyword>
<dbReference type="CDD" id="cd00093">
    <property type="entry name" value="HTH_XRE"/>
    <property type="match status" value="1"/>
</dbReference>
<organism evidence="3 4">
    <name type="scientific">Ruminococcus albus 8</name>
    <dbReference type="NCBI Taxonomy" id="246199"/>
    <lineage>
        <taxon>Bacteria</taxon>
        <taxon>Bacillati</taxon>
        <taxon>Bacillota</taxon>
        <taxon>Clostridia</taxon>
        <taxon>Eubacteriales</taxon>
        <taxon>Oscillospiraceae</taxon>
        <taxon>Ruminococcus</taxon>
    </lineage>
</organism>
<dbReference type="SMART" id="SM00530">
    <property type="entry name" value="HTH_XRE"/>
    <property type="match status" value="1"/>
</dbReference>
<dbReference type="Proteomes" id="UP000004259">
    <property type="component" value="Unassembled WGS sequence"/>
</dbReference>
<dbReference type="eggNOG" id="COG1476">
    <property type="taxonomic scope" value="Bacteria"/>
</dbReference>
<dbReference type="EMBL" id="ADKM02000018">
    <property type="protein sequence ID" value="EGC04589.1"/>
    <property type="molecule type" value="Genomic_DNA"/>
</dbReference>
<dbReference type="STRING" id="246199.CUS_7322"/>
<evidence type="ECO:0000256" key="1">
    <source>
        <dbReference type="ARBA" id="ARBA00023125"/>
    </source>
</evidence>
<keyword evidence="4" id="KW-1185">Reference proteome</keyword>
<dbReference type="Gene3D" id="1.10.260.40">
    <property type="entry name" value="lambda repressor-like DNA-binding domains"/>
    <property type="match status" value="1"/>
</dbReference>
<dbReference type="AlphaFoldDB" id="E9S7U7"/>
<dbReference type="OrthoDB" id="6315255at2"/>
<reference evidence="3 4" key="1">
    <citation type="submission" date="2011-02" db="EMBL/GenBank/DDBJ databases">
        <authorList>
            <person name="Nelson K.E."/>
            <person name="Sutton G."/>
            <person name="Torralba M."/>
            <person name="Durkin S."/>
            <person name="Harkins D."/>
            <person name="Montgomery R."/>
            <person name="Ziemer C."/>
            <person name="Klaassens E."/>
            <person name="Ocuiv P."/>
            <person name="Morrison M."/>
        </authorList>
    </citation>
    <scope>NUCLEOTIDE SEQUENCE [LARGE SCALE GENOMIC DNA]</scope>
    <source>
        <strain evidence="3 4">8</strain>
    </source>
</reference>
<dbReference type="SUPFAM" id="SSF47413">
    <property type="entry name" value="lambda repressor-like DNA-binding domains"/>
    <property type="match status" value="1"/>
</dbReference>
<sequence>MDIGENIRNARKKKGMTQEMLAEKMGVSRQAVSKWESGKGMPETEKLAELSALLGVSADRLIGIRPQEEQSEKGCAVDSRIHICSHDGSITAVLSVRYSKIAAPAKNEPPYILVGVDRTGIFGEHTVILGWYESEDEAAKELECIERAIDDGERIYKLSYFTEVEFKGILGTASRKARKS</sequence>
<proteinExistence type="predicted"/>
<dbReference type="Pfam" id="PF01381">
    <property type="entry name" value="HTH_3"/>
    <property type="match status" value="1"/>
</dbReference>
<dbReference type="GO" id="GO:0003677">
    <property type="term" value="F:DNA binding"/>
    <property type="evidence" value="ECO:0007669"/>
    <property type="project" value="UniProtKB-KW"/>
</dbReference>
<name>E9S7U7_RUMAL</name>
<dbReference type="PANTHER" id="PTHR46558">
    <property type="entry name" value="TRACRIPTIONAL REGULATORY PROTEIN-RELATED-RELATED"/>
    <property type="match status" value="1"/>
</dbReference>
<feature type="domain" description="HTH cro/C1-type" evidence="2">
    <location>
        <begin position="7"/>
        <end position="61"/>
    </location>
</feature>
<protein>
    <submittedName>
        <fullName evidence="3">DNA-binding helix-turn-helix protein</fullName>
    </submittedName>
</protein>
<evidence type="ECO:0000313" key="4">
    <source>
        <dbReference type="Proteomes" id="UP000004259"/>
    </source>
</evidence>
<comment type="caution">
    <text evidence="3">The sequence shown here is derived from an EMBL/GenBank/DDBJ whole genome shotgun (WGS) entry which is preliminary data.</text>
</comment>
<accession>E9S7U7</accession>
<dbReference type="PROSITE" id="PS50943">
    <property type="entry name" value="HTH_CROC1"/>
    <property type="match status" value="1"/>
</dbReference>
<dbReference type="InterPro" id="IPR001387">
    <property type="entry name" value="Cro/C1-type_HTH"/>
</dbReference>
<dbReference type="PANTHER" id="PTHR46558:SF13">
    <property type="entry name" value="HTH-TYPE TRANSCRIPTIONAL REGULATOR IMMR"/>
    <property type="match status" value="1"/>
</dbReference>
<evidence type="ECO:0000313" key="3">
    <source>
        <dbReference type="EMBL" id="EGC04589.1"/>
    </source>
</evidence>